<organism evidence="1 2">
    <name type="scientific">Planosporangium thailandense</name>
    <dbReference type="NCBI Taxonomy" id="765197"/>
    <lineage>
        <taxon>Bacteria</taxon>
        <taxon>Bacillati</taxon>
        <taxon>Actinomycetota</taxon>
        <taxon>Actinomycetes</taxon>
        <taxon>Micromonosporales</taxon>
        <taxon>Micromonosporaceae</taxon>
        <taxon>Planosporangium</taxon>
    </lineage>
</organism>
<name>A0ABX0Y866_9ACTN</name>
<comment type="caution">
    <text evidence="1">The sequence shown here is derived from an EMBL/GenBank/DDBJ whole genome shotgun (WGS) entry which is preliminary data.</text>
</comment>
<dbReference type="Proteomes" id="UP000722989">
    <property type="component" value="Unassembled WGS sequence"/>
</dbReference>
<sequence>MALRDPGPVLSEHVGVVAAPVGRVRPVVLAVTTGEFRGADVPLVLGGHADRQVLVTGGPDVFSAIVVGIPLTIEVDHDGGWVQARGQWWWCGRFQVEEGTSGDTVVRQRTFNCASGVGAKLVPFTVGRGHRRDGEKALRRLLKDLSERLDCETWMLPDR</sequence>
<accession>A0ABX0Y866</accession>
<proteinExistence type="predicted"/>
<keyword evidence="2" id="KW-1185">Reference proteome</keyword>
<reference evidence="1 2" key="1">
    <citation type="submission" date="2020-03" db="EMBL/GenBank/DDBJ databases">
        <title>WGS of the type strain of Planosporangium spp.</title>
        <authorList>
            <person name="Thawai C."/>
        </authorList>
    </citation>
    <scope>NUCLEOTIDE SEQUENCE [LARGE SCALE GENOMIC DNA]</scope>
    <source>
        <strain evidence="1 2">TBRC 5610</strain>
    </source>
</reference>
<dbReference type="EMBL" id="JAATVY010000051">
    <property type="protein sequence ID" value="NJC74223.1"/>
    <property type="molecule type" value="Genomic_DNA"/>
</dbReference>
<gene>
    <name evidence="1" type="ORF">HC031_31590</name>
</gene>
<evidence type="ECO:0000313" key="1">
    <source>
        <dbReference type="EMBL" id="NJC74223.1"/>
    </source>
</evidence>
<protein>
    <submittedName>
        <fullName evidence="1">Uncharacterized protein</fullName>
    </submittedName>
</protein>
<dbReference type="RefSeq" id="WP_167929126.1">
    <property type="nucleotide sequence ID" value="NZ_JAATVY010000051.1"/>
</dbReference>
<evidence type="ECO:0000313" key="2">
    <source>
        <dbReference type="Proteomes" id="UP000722989"/>
    </source>
</evidence>